<name>A0A1E3P4B0_WICAA</name>
<evidence type="ECO:0000256" key="2">
    <source>
        <dbReference type="ARBA" id="ARBA00022692"/>
    </source>
</evidence>
<dbReference type="GO" id="GO:0005628">
    <property type="term" value="C:prospore membrane"/>
    <property type="evidence" value="ECO:0007669"/>
    <property type="project" value="TreeGrafter"/>
</dbReference>
<keyword evidence="4 5" id="KW-0472">Membrane</keyword>
<reference evidence="6 7" key="1">
    <citation type="journal article" date="2016" name="Proc. Natl. Acad. Sci. U.S.A.">
        <title>Comparative genomics of biotechnologically important yeasts.</title>
        <authorList>
            <person name="Riley R."/>
            <person name="Haridas S."/>
            <person name="Wolfe K.H."/>
            <person name="Lopes M.R."/>
            <person name="Hittinger C.T."/>
            <person name="Goeker M."/>
            <person name="Salamov A.A."/>
            <person name="Wisecaver J.H."/>
            <person name="Long T.M."/>
            <person name="Calvey C.H."/>
            <person name="Aerts A.L."/>
            <person name="Barry K.W."/>
            <person name="Choi C."/>
            <person name="Clum A."/>
            <person name="Coughlan A.Y."/>
            <person name="Deshpande S."/>
            <person name="Douglass A.P."/>
            <person name="Hanson S.J."/>
            <person name="Klenk H.-P."/>
            <person name="LaButti K.M."/>
            <person name="Lapidus A."/>
            <person name="Lindquist E.A."/>
            <person name="Lipzen A.M."/>
            <person name="Meier-Kolthoff J.P."/>
            <person name="Ohm R.A."/>
            <person name="Otillar R.P."/>
            <person name="Pangilinan J.L."/>
            <person name="Peng Y."/>
            <person name="Rokas A."/>
            <person name="Rosa C.A."/>
            <person name="Scheuner C."/>
            <person name="Sibirny A.A."/>
            <person name="Slot J.C."/>
            <person name="Stielow J.B."/>
            <person name="Sun H."/>
            <person name="Kurtzman C.P."/>
            <person name="Blackwell M."/>
            <person name="Grigoriev I.V."/>
            <person name="Jeffries T.W."/>
        </authorList>
    </citation>
    <scope>NUCLEOTIDE SEQUENCE [LARGE SCALE GENOMIC DNA]</scope>
    <source>
        <strain evidence="7">ATCC 58044 / CBS 1984 / NCYC 433 / NRRL Y-366-8</strain>
    </source>
</reference>
<dbReference type="Pfam" id="PF07264">
    <property type="entry name" value="EI24"/>
    <property type="match status" value="1"/>
</dbReference>
<accession>A0A1E3P4B0</accession>
<evidence type="ECO:0000256" key="4">
    <source>
        <dbReference type="ARBA" id="ARBA00023136"/>
    </source>
</evidence>
<organism evidence="6 7">
    <name type="scientific">Wickerhamomyces anomalus (strain ATCC 58044 / CBS 1984 / NCYC 433 / NRRL Y-366-8)</name>
    <name type="common">Yeast</name>
    <name type="synonym">Hansenula anomala</name>
    <dbReference type="NCBI Taxonomy" id="683960"/>
    <lineage>
        <taxon>Eukaryota</taxon>
        <taxon>Fungi</taxon>
        <taxon>Dikarya</taxon>
        <taxon>Ascomycota</taxon>
        <taxon>Saccharomycotina</taxon>
        <taxon>Saccharomycetes</taxon>
        <taxon>Phaffomycetales</taxon>
        <taxon>Wickerhamomycetaceae</taxon>
        <taxon>Wickerhamomyces</taxon>
    </lineage>
</organism>
<dbReference type="InterPro" id="IPR052786">
    <property type="entry name" value="Spore_wall_assembly"/>
</dbReference>
<evidence type="ECO:0000313" key="6">
    <source>
        <dbReference type="EMBL" id="ODQ59707.1"/>
    </source>
</evidence>
<dbReference type="AlphaFoldDB" id="A0A1E3P4B0"/>
<feature type="transmembrane region" description="Helical" evidence="5">
    <location>
        <begin position="128"/>
        <end position="157"/>
    </location>
</feature>
<keyword evidence="7" id="KW-1185">Reference proteome</keyword>
<dbReference type="EMBL" id="KV454210">
    <property type="protein sequence ID" value="ODQ59707.1"/>
    <property type="molecule type" value="Genomic_DNA"/>
</dbReference>
<feature type="transmembrane region" description="Helical" evidence="5">
    <location>
        <begin position="14"/>
        <end position="40"/>
    </location>
</feature>
<evidence type="ECO:0000256" key="1">
    <source>
        <dbReference type="ARBA" id="ARBA00004141"/>
    </source>
</evidence>
<proteinExistence type="predicted"/>
<dbReference type="STRING" id="683960.A0A1E3P4B0"/>
<dbReference type="GeneID" id="30197841"/>
<sequence length="230" mass="26106">GIHYFITHPSLWCYFLAIVIPQMILTATVFVLLFATLNVIQSLLGFAMNGPVGVFIAWVNFIHEVDLVAQVVSTFLLYPKPLQLLFETVLSREGYDDVVLRGKLFRVVDVSIMKRFKRWLLDLPNNLIIYPMTSINFAITVILTFVPIVGPILLVFINAPQRGFGFHSRYYELKGIDTRQKNAFYASRRFHYIGFGIVTGILQNIPFVSTLFQFTSVTGAALLAAEFESQ</sequence>
<dbReference type="Proteomes" id="UP000094112">
    <property type="component" value="Unassembled WGS sequence"/>
</dbReference>
<comment type="subcellular location">
    <subcellularLocation>
        <location evidence="1">Membrane</location>
        <topology evidence="1">Multi-pass membrane protein</topology>
    </subcellularLocation>
</comment>
<feature type="non-terminal residue" evidence="6">
    <location>
        <position position="230"/>
    </location>
</feature>
<feature type="non-terminal residue" evidence="6">
    <location>
        <position position="1"/>
    </location>
</feature>
<evidence type="ECO:0008006" key="8">
    <source>
        <dbReference type="Google" id="ProtNLM"/>
    </source>
</evidence>
<dbReference type="OrthoDB" id="10012223at2759"/>
<keyword evidence="3 5" id="KW-1133">Transmembrane helix</keyword>
<protein>
    <recommendedName>
        <fullName evidence="8">Outer spore wall protein RRT8</fullName>
    </recommendedName>
</protein>
<dbReference type="InterPro" id="IPR059112">
    <property type="entry name" value="CysZ/EI24"/>
</dbReference>
<dbReference type="PANTHER" id="PTHR34292">
    <property type="entry name" value="OUTER SPORE WALL PROTEIN LDS1"/>
    <property type="match status" value="1"/>
</dbReference>
<keyword evidence="2 5" id="KW-0812">Transmembrane</keyword>
<dbReference type="GO" id="GO:0005811">
    <property type="term" value="C:lipid droplet"/>
    <property type="evidence" value="ECO:0007669"/>
    <property type="project" value="TreeGrafter"/>
</dbReference>
<evidence type="ECO:0000256" key="5">
    <source>
        <dbReference type="SAM" id="Phobius"/>
    </source>
</evidence>
<evidence type="ECO:0000256" key="3">
    <source>
        <dbReference type="ARBA" id="ARBA00022989"/>
    </source>
</evidence>
<evidence type="ECO:0000313" key="7">
    <source>
        <dbReference type="Proteomes" id="UP000094112"/>
    </source>
</evidence>
<dbReference type="GO" id="GO:0005619">
    <property type="term" value="C:ascospore wall"/>
    <property type="evidence" value="ECO:0007669"/>
    <property type="project" value="TreeGrafter"/>
</dbReference>
<gene>
    <name evidence="6" type="ORF">WICANDRAFT_14098</name>
</gene>
<dbReference type="RefSeq" id="XP_019038914.1">
    <property type="nucleotide sequence ID" value="XM_019180595.1"/>
</dbReference>
<dbReference type="PANTHER" id="PTHR34292:SF2">
    <property type="entry name" value="OUTER SPORE WALL PROTEIN LDS1"/>
    <property type="match status" value="1"/>
</dbReference>